<evidence type="ECO:0000313" key="2">
    <source>
        <dbReference type="EMBL" id="SEN92406.1"/>
    </source>
</evidence>
<dbReference type="EMBL" id="FODH01000003">
    <property type="protein sequence ID" value="SEN92406.1"/>
    <property type="molecule type" value="Genomic_DNA"/>
</dbReference>
<gene>
    <name evidence="2" type="ORF">SAMN04487895_103450</name>
</gene>
<dbReference type="InterPro" id="IPR014710">
    <property type="entry name" value="RmlC-like_jellyroll"/>
</dbReference>
<evidence type="ECO:0000313" key="3">
    <source>
        <dbReference type="Proteomes" id="UP000198809"/>
    </source>
</evidence>
<protein>
    <recommendedName>
        <fullName evidence="1">Cupin type-2 domain-containing protein</fullName>
    </recommendedName>
</protein>
<reference evidence="2 3" key="1">
    <citation type="submission" date="2016-10" db="EMBL/GenBank/DDBJ databases">
        <authorList>
            <person name="de Groot N.N."/>
        </authorList>
    </citation>
    <scope>NUCLEOTIDE SEQUENCE [LARGE SCALE GENOMIC DNA]</scope>
    <source>
        <strain evidence="2 3">CGMCC 1.10238</strain>
    </source>
</reference>
<organism evidence="2 3">
    <name type="scientific">Paenibacillus sophorae</name>
    <dbReference type="NCBI Taxonomy" id="1333845"/>
    <lineage>
        <taxon>Bacteria</taxon>
        <taxon>Bacillati</taxon>
        <taxon>Bacillota</taxon>
        <taxon>Bacilli</taxon>
        <taxon>Bacillales</taxon>
        <taxon>Paenibacillaceae</taxon>
        <taxon>Paenibacillus</taxon>
    </lineage>
</organism>
<name>A0A1H8KIJ1_9BACL</name>
<evidence type="ECO:0000259" key="1">
    <source>
        <dbReference type="Pfam" id="PF07883"/>
    </source>
</evidence>
<dbReference type="InterPro" id="IPR013096">
    <property type="entry name" value="Cupin_2"/>
</dbReference>
<dbReference type="Proteomes" id="UP000198809">
    <property type="component" value="Unassembled WGS sequence"/>
</dbReference>
<dbReference type="Pfam" id="PF07883">
    <property type="entry name" value="Cupin_2"/>
    <property type="match status" value="1"/>
</dbReference>
<sequence length="197" mass="22894">MLEEVGITTEITSGFIQTAYRKDEFEILLSRISKDTGLQEHSHAFSQFGFCFDGSFMFCLEDREERLEAGQYYLLDGDIPHSAKANEEDFYALDFKFLSSETFIRQGVKDYTIDCGSLNKVSICQHSFLSMESNTVFTLEPDSRRQYFLALRQEASIQFNDETHRLTPMHIYRIEAKSPLRIRTFEDGAYLVNYFSV</sequence>
<feature type="domain" description="Cupin type-2" evidence="1">
    <location>
        <begin position="35"/>
        <end position="87"/>
    </location>
</feature>
<dbReference type="AlphaFoldDB" id="A0A1H8KIJ1"/>
<dbReference type="Gene3D" id="2.60.120.10">
    <property type="entry name" value="Jelly Rolls"/>
    <property type="match status" value="1"/>
</dbReference>
<dbReference type="InterPro" id="IPR011051">
    <property type="entry name" value="RmlC_Cupin_sf"/>
</dbReference>
<accession>A0A1H8KIJ1</accession>
<proteinExistence type="predicted"/>
<dbReference type="SUPFAM" id="SSF51182">
    <property type="entry name" value="RmlC-like cupins"/>
    <property type="match status" value="1"/>
</dbReference>
<dbReference type="RefSeq" id="WP_036603184.1">
    <property type="nucleotide sequence ID" value="NZ_CP076607.1"/>
</dbReference>
<dbReference type="STRING" id="1333845.SAMN04487895_103450"/>